<evidence type="ECO:0000256" key="1">
    <source>
        <dbReference type="SAM" id="MobiDB-lite"/>
    </source>
</evidence>
<feature type="transmembrane region" description="Helical" evidence="2">
    <location>
        <begin position="131"/>
        <end position="152"/>
    </location>
</feature>
<dbReference type="EMBL" id="BNEE01000004">
    <property type="protein sequence ID" value="GHI83521.1"/>
    <property type="molecule type" value="Genomic_DNA"/>
</dbReference>
<keyword evidence="2" id="KW-0472">Membrane</keyword>
<evidence type="ECO:0000256" key="2">
    <source>
        <dbReference type="SAM" id="Phobius"/>
    </source>
</evidence>
<feature type="transmembrane region" description="Helical" evidence="2">
    <location>
        <begin position="243"/>
        <end position="265"/>
    </location>
</feature>
<sequence>MSNVTTDAPLSPVGPRLRPRTGPGPLPAGGGLTGAVAAEWTKLWSLRAPYVCLAAGILLTSVFTFYYGSLARIDDEPLQPLGNAPAYSVLLGQFVFVVLAMTTVTGEYVTGSVRTSLLWVPVRYRVQLAKSAVVAAVCFPAGTAYAVLGMAVAWTPFRGHATFAPAEAASQVLATGLYCALIGVLTVGVSFALRSAAATLSVLFVLLSGLPSACTALGGGFLLTVNDYLPQTAGGHFTIVDGLAPYPPVAAILIMAAWAAAAQLAGRSVLRLRDA</sequence>
<keyword evidence="2" id="KW-0812">Transmembrane</keyword>
<keyword evidence="2" id="KW-1133">Transmembrane helix</keyword>
<comment type="caution">
    <text evidence="3">The sequence shown here is derived from an EMBL/GenBank/DDBJ whole genome shotgun (WGS) entry which is preliminary data.</text>
</comment>
<accession>A0A919GSQ7</accession>
<dbReference type="Proteomes" id="UP000600026">
    <property type="component" value="Unassembled WGS sequence"/>
</dbReference>
<proteinExistence type="predicted"/>
<feature type="transmembrane region" description="Helical" evidence="2">
    <location>
        <begin position="172"/>
        <end position="193"/>
    </location>
</feature>
<evidence type="ECO:0000313" key="3">
    <source>
        <dbReference type="EMBL" id="GHI83521.1"/>
    </source>
</evidence>
<feature type="transmembrane region" description="Helical" evidence="2">
    <location>
        <begin position="200"/>
        <end position="223"/>
    </location>
</feature>
<feature type="transmembrane region" description="Helical" evidence="2">
    <location>
        <begin position="87"/>
        <end position="110"/>
    </location>
</feature>
<organism evidence="3 4">
    <name type="scientific">Streptomyces xanthophaeus</name>
    <dbReference type="NCBI Taxonomy" id="67385"/>
    <lineage>
        <taxon>Bacteria</taxon>
        <taxon>Bacillati</taxon>
        <taxon>Actinomycetota</taxon>
        <taxon>Actinomycetes</taxon>
        <taxon>Kitasatosporales</taxon>
        <taxon>Streptomycetaceae</taxon>
        <taxon>Streptomyces</taxon>
    </lineage>
</organism>
<reference evidence="3" key="1">
    <citation type="submission" date="2020-09" db="EMBL/GenBank/DDBJ databases">
        <title>Whole genome shotgun sequence of Streptomyces xanthophaeus NBRC 12829.</title>
        <authorList>
            <person name="Komaki H."/>
            <person name="Tamura T."/>
        </authorList>
    </citation>
    <scope>NUCLEOTIDE SEQUENCE</scope>
    <source>
        <strain evidence="3">NBRC 12829</strain>
    </source>
</reference>
<feature type="region of interest" description="Disordered" evidence="1">
    <location>
        <begin position="1"/>
        <end position="25"/>
    </location>
</feature>
<evidence type="ECO:0000313" key="4">
    <source>
        <dbReference type="Proteomes" id="UP000600026"/>
    </source>
</evidence>
<feature type="transmembrane region" description="Helical" evidence="2">
    <location>
        <begin position="48"/>
        <end position="67"/>
    </location>
</feature>
<dbReference type="AlphaFoldDB" id="A0A919GSQ7"/>
<feature type="compositionally biased region" description="Low complexity" evidence="1">
    <location>
        <begin position="13"/>
        <end position="23"/>
    </location>
</feature>
<name>A0A919GSQ7_9ACTN</name>
<gene>
    <name evidence="3" type="ORF">Sxan_08850</name>
</gene>
<protein>
    <submittedName>
        <fullName evidence="3">ABC transporter permease</fullName>
    </submittedName>
</protein>
<keyword evidence="4" id="KW-1185">Reference proteome</keyword>